<dbReference type="EMBL" id="UYSG01000487">
    <property type="protein sequence ID" value="VDL19603.1"/>
    <property type="molecule type" value="Genomic_DNA"/>
</dbReference>
<sequence length="122" mass="14330">MICSKRSVQGSVICNSENKKLDVKRSRRELETGAEPLTACVQPERTRKHRPSINRGDPLSIRQLSDEYWKQSLPRCRFVEHVVNIKTALSKTPLPELQRKWSQRRPLPRIFYKPFNESESQQ</sequence>
<organism evidence="3">
    <name type="scientific">Hymenolepis diminuta</name>
    <name type="common">Rat tapeworm</name>
    <dbReference type="NCBI Taxonomy" id="6216"/>
    <lineage>
        <taxon>Eukaryota</taxon>
        <taxon>Metazoa</taxon>
        <taxon>Spiralia</taxon>
        <taxon>Lophotrochozoa</taxon>
        <taxon>Platyhelminthes</taxon>
        <taxon>Cestoda</taxon>
        <taxon>Eucestoda</taxon>
        <taxon>Cyclophyllidea</taxon>
        <taxon>Hymenolepididae</taxon>
        <taxon>Hymenolepis</taxon>
    </lineage>
</organism>
<reference evidence="1 2" key="2">
    <citation type="submission" date="2018-11" db="EMBL/GenBank/DDBJ databases">
        <authorList>
            <consortium name="Pathogen Informatics"/>
        </authorList>
    </citation>
    <scope>NUCLEOTIDE SEQUENCE [LARGE SCALE GENOMIC DNA]</scope>
</reference>
<proteinExistence type="predicted"/>
<accession>A0A0R3SC71</accession>
<dbReference type="Proteomes" id="UP000274504">
    <property type="component" value="Unassembled WGS sequence"/>
</dbReference>
<dbReference type="AlphaFoldDB" id="A0A0R3SC71"/>
<protein>
    <submittedName>
        <fullName evidence="1 3">Uncharacterized protein</fullName>
    </submittedName>
</protein>
<name>A0A0R3SC71_HYMDI</name>
<evidence type="ECO:0000313" key="2">
    <source>
        <dbReference type="Proteomes" id="UP000274504"/>
    </source>
</evidence>
<dbReference type="WBParaSite" id="HDID_0000214101-mRNA-1">
    <property type="protein sequence ID" value="HDID_0000214101-mRNA-1"/>
    <property type="gene ID" value="HDID_0000214101"/>
</dbReference>
<evidence type="ECO:0000313" key="1">
    <source>
        <dbReference type="EMBL" id="VDL19603.1"/>
    </source>
</evidence>
<evidence type="ECO:0000313" key="3">
    <source>
        <dbReference type="WBParaSite" id="HDID_0000214101-mRNA-1"/>
    </source>
</evidence>
<gene>
    <name evidence="1" type="ORF">HDID_LOCUS2142</name>
</gene>
<reference evidence="3" key="1">
    <citation type="submission" date="2017-02" db="UniProtKB">
        <authorList>
            <consortium name="WormBaseParasite"/>
        </authorList>
    </citation>
    <scope>IDENTIFICATION</scope>
</reference>